<dbReference type="RefSeq" id="XP_008100550.1">
    <property type="nucleotide sequence ID" value="XM_008102359.1"/>
</dbReference>
<evidence type="ECO:0000256" key="1">
    <source>
        <dbReference type="SAM" id="MobiDB-lite"/>
    </source>
</evidence>
<dbReference type="GeneID" id="24417053"/>
<name>E3R092_COLGM</name>
<feature type="compositionally biased region" description="Basic and acidic residues" evidence="1">
    <location>
        <begin position="303"/>
        <end position="316"/>
    </location>
</feature>
<protein>
    <submittedName>
        <fullName evidence="2">Uncharacterized protein</fullName>
    </submittedName>
</protein>
<sequence length="316" mass="35356">MAKQRSRSVGRVDRVMRARQLRRFHHHLQTVQPARPDLLERFTDEVLRDIDLLLDGGEWRDVPEGSEESVFEQNWDKLASLTSQLTHVKRWQAEKEAAAAAAADDGGDANKEQDAAGEQPETTKTAGDRASSATRGGGGGDCSAQHQGQLVKPSAAPQPRDFVKAAVNHTSTPQDDDDDDDDEKLKDAIRVEYHKYRDRYNRIPALYMGWLHAWRNASKKHRVVEATLKNVLAAEAKADSTRSAYFTMAQAQSGNVTKAQVDEAHSEWATAAAIHRSAYEAWDKAKKQLDKAEQDEEEAATAWERDAERRMARQTG</sequence>
<dbReference type="AlphaFoldDB" id="E3R092"/>
<dbReference type="OrthoDB" id="10532096at2759"/>
<gene>
    <name evidence="2" type="ORF">GLRG_11689</name>
</gene>
<proteinExistence type="predicted"/>
<feature type="region of interest" description="Disordered" evidence="1">
    <location>
        <begin position="96"/>
        <end position="157"/>
    </location>
</feature>
<organism evidence="3">
    <name type="scientific">Colletotrichum graminicola (strain M1.001 / M2 / FGSC 10212)</name>
    <name type="common">Maize anthracnose fungus</name>
    <name type="synonym">Glomerella graminicola</name>
    <dbReference type="NCBI Taxonomy" id="645133"/>
    <lineage>
        <taxon>Eukaryota</taxon>
        <taxon>Fungi</taxon>
        <taxon>Dikarya</taxon>
        <taxon>Ascomycota</taxon>
        <taxon>Pezizomycotina</taxon>
        <taxon>Sordariomycetes</taxon>
        <taxon>Hypocreomycetidae</taxon>
        <taxon>Glomerellales</taxon>
        <taxon>Glomerellaceae</taxon>
        <taxon>Colletotrichum</taxon>
        <taxon>Colletotrichum graminicola species complex</taxon>
    </lineage>
</organism>
<dbReference type="EMBL" id="GG697435">
    <property type="protein sequence ID" value="EFQ36530.1"/>
    <property type="molecule type" value="Genomic_DNA"/>
</dbReference>
<dbReference type="HOGENOM" id="CLU_880017_0_0_1"/>
<evidence type="ECO:0000313" key="3">
    <source>
        <dbReference type="Proteomes" id="UP000008782"/>
    </source>
</evidence>
<feature type="region of interest" description="Disordered" evidence="1">
    <location>
        <begin position="289"/>
        <end position="316"/>
    </location>
</feature>
<accession>E3R092</accession>
<keyword evidence="3" id="KW-1185">Reference proteome</keyword>
<dbReference type="Proteomes" id="UP000008782">
    <property type="component" value="Unassembled WGS sequence"/>
</dbReference>
<reference evidence="3" key="1">
    <citation type="journal article" date="2012" name="Nat. Genet.">
        <title>Lifestyle transitions in plant pathogenic Colletotrichum fungi deciphered by genome and transcriptome analyses.</title>
        <authorList>
            <person name="O'Connell R.J."/>
            <person name="Thon M.R."/>
            <person name="Hacquard S."/>
            <person name="Amyotte S.G."/>
            <person name="Kleemann J."/>
            <person name="Torres M.F."/>
            <person name="Damm U."/>
            <person name="Buiate E.A."/>
            <person name="Epstein L."/>
            <person name="Alkan N."/>
            <person name="Altmueller J."/>
            <person name="Alvarado-Balderrama L."/>
            <person name="Bauser C.A."/>
            <person name="Becker C."/>
            <person name="Birren B.W."/>
            <person name="Chen Z."/>
            <person name="Choi J."/>
            <person name="Crouch J.A."/>
            <person name="Duvick J.P."/>
            <person name="Farman M.A."/>
            <person name="Gan P."/>
            <person name="Heiman D."/>
            <person name="Henrissat B."/>
            <person name="Howard R.J."/>
            <person name="Kabbage M."/>
            <person name="Koch C."/>
            <person name="Kracher B."/>
            <person name="Kubo Y."/>
            <person name="Law A.D."/>
            <person name="Lebrun M.-H."/>
            <person name="Lee Y.-H."/>
            <person name="Miyara I."/>
            <person name="Moore N."/>
            <person name="Neumann U."/>
            <person name="Nordstroem K."/>
            <person name="Panaccione D.G."/>
            <person name="Panstruga R."/>
            <person name="Place M."/>
            <person name="Proctor R.H."/>
            <person name="Prusky D."/>
            <person name="Rech G."/>
            <person name="Reinhardt R."/>
            <person name="Rollins J.A."/>
            <person name="Rounsley S."/>
            <person name="Schardl C.L."/>
            <person name="Schwartz D.C."/>
            <person name="Shenoy N."/>
            <person name="Shirasu K."/>
            <person name="Sikhakolli U.R."/>
            <person name="Stueber K."/>
            <person name="Sukno S.A."/>
            <person name="Sweigard J.A."/>
            <person name="Takano Y."/>
            <person name="Takahara H."/>
            <person name="Trail F."/>
            <person name="van der Does H.C."/>
            <person name="Voll L.M."/>
            <person name="Will I."/>
            <person name="Young S."/>
            <person name="Zeng Q."/>
            <person name="Zhang J."/>
            <person name="Zhou S."/>
            <person name="Dickman M.B."/>
            <person name="Schulze-Lefert P."/>
            <person name="Ver Loren van Themaat E."/>
            <person name="Ma L.-J."/>
            <person name="Vaillancourt L.J."/>
        </authorList>
    </citation>
    <scope>NUCLEOTIDE SEQUENCE [LARGE SCALE GENOMIC DNA]</scope>
    <source>
        <strain evidence="3">M1.001 / M2 / FGSC 10212</strain>
    </source>
</reference>
<dbReference type="VEuPathDB" id="FungiDB:GLRG_11689"/>
<evidence type="ECO:0000313" key="2">
    <source>
        <dbReference type="EMBL" id="EFQ36530.1"/>
    </source>
</evidence>